<dbReference type="AlphaFoldDB" id="A0AAV0Z936"/>
<reference evidence="2 3" key="1">
    <citation type="submission" date="2023-01" db="EMBL/GenBank/DDBJ databases">
        <authorList>
            <person name="Kreplak J."/>
        </authorList>
    </citation>
    <scope>NUCLEOTIDE SEQUENCE [LARGE SCALE GENOMIC DNA]</scope>
</reference>
<sequence length="125" mass="14396">MLTNFLIFLSLPPSSSTWWICKTGATFPNGDDFLLPLTNLSLIHERRMKIWFIEYHYRLDSMEVINIVLYFCDMLYDVQSTSQSIVISLIKISIRVHNKKVFQLAFSTITTLFPCCFASLASLCG</sequence>
<protein>
    <submittedName>
        <fullName evidence="2">Uncharacterized protein</fullName>
    </submittedName>
</protein>
<name>A0AAV0Z936_VICFA</name>
<keyword evidence="3" id="KW-1185">Reference proteome</keyword>
<proteinExistence type="predicted"/>
<accession>A0AAV0Z936</accession>
<gene>
    <name evidence="2" type="ORF">VFH_I120680</name>
</gene>
<evidence type="ECO:0000313" key="3">
    <source>
        <dbReference type="Proteomes" id="UP001157006"/>
    </source>
</evidence>
<evidence type="ECO:0000313" key="2">
    <source>
        <dbReference type="EMBL" id="CAI8594038.1"/>
    </source>
</evidence>
<feature type="signal peptide" evidence="1">
    <location>
        <begin position="1"/>
        <end position="17"/>
    </location>
</feature>
<feature type="chain" id="PRO_5043662161" evidence="1">
    <location>
        <begin position="18"/>
        <end position="125"/>
    </location>
</feature>
<dbReference type="EMBL" id="OX451735">
    <property type="protein sequence ID" value="CAI8594038.1"/>
    <property type="molecule type" value="Genomic_DNA"/>
</dbReference>
<evidence type="ECO:0000256" key="1">
    <source>
        <dbReference type="SAM" id="SignalP"/>
    </source>
</evidence>
<organism evidence="2 3">
    <name type="scientific">Vicia faba</name>
    <name type="common">Broad bean</name>
    <name type="synonym">Faba vulgaris</name>
    <dbReference type="NCBI Taxonomy" id="3906"/>
    <lineage>
        <taxon>Eukaryota</taxon>
        <taxon>Viridiplantae</taxon>
        <taxon>Streptophyta</taxon>
        <taxon>Embryophyta</taxon>
        <taxon>Tracheophyta</taxon>
        <taxon>Spermatophyta</taxon>
        <taxon>Magnoliopsida</taxon>
        <taxon>eudicotyledons</taxon>
        <taxon>Gunneridae</taxon>
        <taxon>Pentapetalae</taxon>
        <taxon>rosids</taxon>
        <taxon>fabids</taxon>
        <taxon>Fabales</taxon>
        <taxon>Fabaceae</taxon>
        <taxon>Papilionoideae</taxon>
        <taxon>50 kb inversion clade</taxon>
        <taxon>NPAAA clade</taxon>
        <taxon>Hologalegina</taxon>
        <taxon>IRL clade</taxon>
        <taxon>Fabeae</taxon>
        <taxon>Vicia</taxon>
    </lineage>
</organism>
<keyword evidence="1" id="KW-0732">Signal</keyword>
<dbReference type="Proteomes" id="UP001157006">
    <property type="component" value="Chromosome 1S"/>
</dbReference>